<dbReference type="InterPro" id="IPR050534">
    <property type="entry name" value="Coronavir_polyprotein_1ab"/>
</dbReference>
<keyword evidence="14" id="KW-0347">Helicase</keyword>
<name>J4GLV2_9APHY</name>
<dbReference type="InterPro" id="IPR041679">
    <property type="entry name" value="DNA2/NAM7-like_C"/>
</dbReference>
<keyword evidence="17" id="KW-0411">Iron-sulfur</keyword>
<dbReference type="InterPro" id="IPR014808">
    <property type="entry name" value="DNA_replication_fac_Dna2_N"/>
</dbReference>
<dbReference type="HOGENOM" id="CLU_001666_2_3_1"/>
<comment type="catalytic activity">
    <reaction evidence="22">
        <text>ATP + H2O = ADP + phosphate + H(+)</text>
        <dbReference type="Rhea" id="RHEA:13065"/>
        <dbReference type="ChEBI" id="CHEBI:15377"/>
        <dbReference type="ChEBI" id="CHEBI:15378"/>
        <dbReference type="ChEBI" id="CHEBI:30616"/>
        <dbReference type="ChEBI" id="CHEBI:43474"/>
        <dbReference type="ChEBI" id="CHEBI:456216"/>
        <dbReference type="EC" id="3.6.4.12"/>
    </reaction>
</comment>
<keyword evidence="21" id="KW-0511">Multifunctional enzyme</keyword>
<protein>
    <recommendedName>
        <fullName evidence="5">DNA replication ATP-dependent helicase/nuclease DNA2</fullName>
        <ecNumber evidence="4">3.6.4.12</ecNumber>
    </recommendedName>
</protein>
<evidence type="ECO:0000256" key="2">
    <source>
        <dbReference type="ARBA" id="ARBA00004123"/>
    </source>
</evidence>
<keyword evidence="7" id="KW-0235">DNA replication</keyword>
<evidence type="ECO:0000256" key="13">
    <source>
        <dbReference type="ARBA" id="ARBA00022801"/>
    </source>
</evidence>
<dbReference type="InterPro" id="IPR047187">
    <property type="entry name" value="SF1_C_Upf1"/>
</dbReference>
<evidence type="ECO:0000256" key="9">
    <source>
        <dbReference type="ARBA" id="ARBA00022723"/>
    </source>
</evidence>
<evidence type="ECO:0000313" key="27">
    <source>
        <dbReference type="EMBL" id="CCL99895.1"/>
    </source>
</evidence>
<feature type="domain" description="DNA2/NAM7 helicase-like C-terminal" evidence="26">
    <location>
        <begin position="928"/>
        <end position="1127"/>
    </location>
</feature>
<evidence type="ECO:0000256" key="21">
    <source>
        <dbReference type="ARBA" id="ARBA00023268"/>
    </source>
</evidence>
<evidence type="ECO:0000256" key="12">
    <source>
        <dbReference type="ARBA" id="ARBA00022763"/>
    </source>
</evidence>
<dbReference type="GO" id="GO:0043139">
    <property type="term" value="F:5'-3' DNA helicase activity"/>
    <property type="evidence" value="ECO:0007669"/>
    <property type="project" value="TreeGrafter"/>
</dbReference>
<keyword evidence="12" id="KW-0227">DNA damage</keyword>
<evidence type="ECO:0000256" key="14">
    <source>
        <dbReference type="ARBA" id="ARBA00022806"/>
    </source>
</evidence>
<organism evidence="27 28">
    <name type="scientific">Fibroporia radiculosa</name>
    <dbReference type="NCBI Taxonomy" id="599839"/>
    <lineage>
        <taxon>Eukaryota</taxon>
        <taxon>Fungi</taxon>
        <taxon>Dikarya</taxon>
        <taxon>Basidiomycota</taxon>
        <taxon>Agaricomycotina</taxon>
        <taxon>Agaricomycetes</taxon>
        <taxon>Polyporales</taxon>
        <taxon>Fibroporiaceae</taxon>
        <taxon>Fibroporia</taxon>
    </lineage>
</organism>
<dbReference type="Pfam" id="PF13086">
    <property type="entry name" value="AAA_11"/>
    <property type="match status" value="2"/>
</dbReference>
<dbReference type="GO" id="GO:0003677">
    <property type="term" value="F:DNA binding"/>
    <property type="evidence" value="ECO:0007669"/>
    <property type="project" value="UniProtKB-KW"/>
</dbReference>
<comment type="subcellular location">
    <subcellularLocation>
        <location evidence="2">Nucleus</location>
    </subcellularLocation>
</comment>
<evidence type="ECO:0000256" key="5">
    <source>
        <dbReference type="ARBA" id="ARBA00021516"/>
    </source>
</evidence>
<dbReference type="CDD" id="cd22318">
    <property type="entry name" value="DNA2_N-like"/>
    <property type="match status" value="1"/>
</dbReference>
<keyword evidence="20" id="KW-0539">Nucleus</keyword>
<dbReference type="FunCoup" id="J4GLV2">
    <property type="interactions" value="337"/>
</dbReference>
<keyword evidence="10" id="KW-0547">Nucleotide-binding</keyword>
<evidence type="ECO:0000256" key="20">
    <source>
        <dbReference type="ARBA" id="ARBA00023242"/>
    </source>
</evidence>
<dbReference type="AlphaFoldDB" id="J4GLV2"/>
<dbReference type="EC" id="3.6.4.12" evidence="4"/>
<evidence type="ECO:0000256" key="1">
    <source>
        <dbReference type="ARBA" id="ARBA00001966"/>
    </source>
</evidence>
<evidence type="ECO:0000259" key="25">
    <source>
        <dbReference type="Pfam" id="PF13086"/>
    </source>
</evidence>
<dbReference type="InterPro" id="IPR011604">
    <property type="entry name" value="PDDEXK-like_dom_sf"/>
</dbReference>
<dbReference type="GO" id="GO:0051539">
    <property type="term" value="F:4 iron, 4 sulfur cluster binding"/>
    <property type="evidence" value="ECO:0007669"/>
    <property type="project" value="UniProtKB-KW"/>
</dbReference>
<dbReference type="RefSeq" id="XP_012179178.1">
    <property type="nucleotide sequence ID" value="XM_012323788.1"/>
</dbReference>
<evidence type="ECO:0000256" key="22">
    <source>
        <dbReference type="ARBA" id="ARBA00047995"/>
    </source>
</evidence>
<keyword evidence="15" id="KW-0067">ATP-binding</keyword>
<dbReference type="EMBL" id="HE796954">
    <property type="protein sequence ID" value="CCL99895.1"/>
    <property type="molecule type" value="Genomic_DNA"/>
</dbReference>
<dbReference type="GO" id="GO:0004519">
    <property type="term" value="F:endonuclease activity"/>
    <property type="evidence" value="ECO:0007669"/>
    <property type="project" value="UniProtKB-KW"/>
</dbReference>
<keyword evidence="13" id="KW-0378">Hydrolase</keyword>
<evidence type="ECO:0000256" key="8">
    <source>
        <dbReference type="ARBA" id="ARBA00022722"/>
    </source>
</evidence>
<evidence type="ECO:0000256" key="10">
    <source>
        <dbReference type="ARBA" id="ARBA00022741"/>
    </source>
</evidence>
<feature type="compositionally biased region" description="Polar residues" evidence="23">
    <location>
        <begin position="25"/>
        <end position="43"/>
    </location>
</feature>
<feature type="domain" description="DNA replication factor Dna2 N-terminal" evidence="24">
    <location>
        <begin position="155"/>
        <end position="364"/>
    </location>
</feature>
<evidence type="ECO:0000313" key="28">
    <source>
        <dbReference type="Proteomes" id="UP000006352"/>
    </source>
</evidence>
<keyword evidence="6" id="KW-0004">4Fe-4S</keyword>
<dbReference type="Pfam" id="PF13087">
    <property type="entry name" value="AAA_12"/>
    <property type="match status" value="1"/>
</dbReference>
<feature type="region of interest" description="Disordered" evidence="23">
    <location>
        <begin position="20"/>
        <end position="52"/>
    </location>
</feature>
<dbReference type="GO" id="GO:0046872">
    <property type="term" value="F:metal ion binding"/>
    <property type="evidence" value="ECO:0007669"/>
    <property type="project" value="UniProtKB-KW"/>
</dbReference>
<dbReference type="Gene3D" id="3.40.50.300">
    <property type="entry name" value="P-loop containing nucleotide triphosphate hydrolases"/>
    <property type="match status" value="2"/>
</dbReference>
<dbReference type="Pfam" id="PF08696">
    <property type="entry name" value="Dna2"/>
    <property type="match status" value="1"/>
</dbReference>
<dbReference type="GO" id="GO:0006260">
    <property type="term" value="P:DNA replication"/>
    <property type="evidence" value="ECO:0007669"/>
    <property type="project" value="UniProtKB-KW"/>
</dbReference>
<dbReference type="PANTHER" id="PTHR43788:SF8">
    <property type="entry name" value="DNA-BINDING PROTEIN SMUBP-2"/>
    <property type="match status" value="1"/>
</dbReference>
<dbReference type="CDD" id="cd18041">
    <property type="entry name" value="DEXXQc_DNA2"/>
    <property type="match status" value="1"/>
</dbReference>
<dbReference type="GO" id="GO:0017116">
    <property type="term" value="F:single-stranded DNA helicase activity"/>
    <property type="evidence" value="ECO:0007669"/>
    <property type="project" value="InterPro"/>
</dbReference>
<sequence length="1216" mass="135875">MPPVARSEEEEADFMTQLLAESEGSHSSADTVRTSRTTQNSQPPRTPPRSRDIFATHTSRILATPQTPARTYSAQDVDVDQLLAGAEDWDWDDMNSDCLSPKKNKSPKKVRPAIHAPPKHDLRKCIRCSVKHVTDMYDDSSYQKDLVVEVIPGHECRRVILRDGWITADVRPGDIVNIIGDFSVPLFTSDSMNMPSISISSKSNFFIHHPDLLITATALSSAPQCLRKPLISNLVRGSVDVTPSLVWGTMLHEVMQTCLSEGCWDEKFVEARITDEVGRGLSELMRINTSVEQATIEMKARARGIKSFADKYIAQEPKSDAILTNTRAAQGQTSLLAISKLHDIEEDIWSPTYGIKGKIDASVNAVISEVEEGVGFFKGPAKTTTQNWTMPFEIKTGRAGAGMEHRAQTMLYTLLMAERYGSEVPSGLLYYTRSDEVVRVPAARNEIHSLLVARNELAGYMMRRMGIPRPLDRSLHDEDIGGGGDDPEPHDIESFLPPTIDDSWQCGRCYALDTCMLYRKAAEEVVDTTSPIADIYALKTSHITREQGAFFKKWEALIALEEQDLIRFKKELWTMGAREREMHGRCFSDMILDVSYFPVLDSREAAQHGARIHRFTYRFTKSSKVEVSLLNGHMSFGDAITVSVEPDLLALARGFIIGLTPQELVVGVDHELDLQAILERKGGLSSEVIFRIDKDELATGMGRIRENIAHMFYADGDSRRLSLVVDLTPPQFDEIGDFDTATPPLSKLSGLNSSQRIAVSKVLSAQDYALILGMPGTGKTTVIAAIIHELVSMGKTVLLASYTHSAVDNVLLKLKHTADFGILRVGNLDKIHPDAFEFTLASRRAATNIEQLEQQVMTPPVIATTCLSLDHPLFSRRKFDYCIVDEASQITLPTCLGPLRFADKFVLVGDHFQLPPLVRNRAARRGGLDISLFRRLSDAHPHAVVDLTEQYRMNEDIMLLSNKLIYSGRLHCGSDEVAKRTLTLPNRAFLQSLHATRQSRCKVVFVDTDAVPAHDSPVGDLVENRIEAQLLHQVAESLIRSGVRQDQIGVLSLYRQQIKLLSYYLQDRKEVEVLTADRSQGRDKDCILISMVRSNAEGQVGDLVKDWRRMNVSFTRARSKLIIFGSRSTLQGTSLLKEFFELMESKGWILRLPANAHEMHILPACGDFSKKRPAEDDSYDSKDTDHERKRGRRIITVDCGLLKGRPILKDLANAVE</sequence>
<dbReference type="InterPro" id="IPR041677">
    <property type="entry name" value="DNA2/NAM7_AAA_11"/>
</dbReference>
<evidence type="ECO:0000256" key="11">
    <source>
        <dbReference type="ARBA" id="ARBA00022759"/>
    </source>
</evidence>
<dbReference type="PANTHER" id="PTHR43788">
    <property type="entry name" value="DNA2/NAM7 HELICASE FAMILY MEMBER"/>
    <property type="match status" value="1"/>
</dbReference>
<dbReference type="FunFam" id="3.40.50.300:FF:000789">
    <property type="entry name" value="DNA replication ATP-dependent helicase/nuclease DNA2"/>
    <property type="match status" value="1"/>
</dbReference>
<keyword evidence="16" id="KW-0408">Iron</keyword>
<comment type="similarity">
    <text evidence="3">Belongs to the DNA2/NAM7 helicase family.</text>
</comment>
<dbReference type="GO" id="GO:0005634">
    <property type="term" value="C:nucleus"/>
    <property type="evidence" value="ECO:0007669"/>
    <property type="project" value="UniProtKB-SubCell"/>
</dbReference>
<evidence type="ECO:0000256" key="16">
    <source>
        <dbReference type="ARBA" id="ARBA00023004"/>
    </source>
</evidence>
<evidence type="ECO:0000256" key="18">
    <source>
        <dbReference type="ARBA" id="ARBA00023125"/>
    </source>
</evidence>
<dbReference type="GeneID" id="24094806"/>
<dbReference type="InterPro" id="IPR026851">
    <property type="entry name" value="Dna2/JHS1_DEXXQ-box"/>
</dbReference>
<feature type="domain" description="DNA2/NAM7 helicase helicase" evidence="25">
    <location>
        <begin position="751"/>
        <end position="843"/>
    </location>
</feature>
<dbReference type="SUPFAM" id="SSF52540">
    <property type="entry name" value="P-loop containing nucleoside triphosphate hydrolases"/>
    <property type="match status" value="1"/>
</dbReference>
<keyword evidence="28" id="KW-1185">Reference proteome</keyword>
<evidence type="ECO:0000256" key="4">
    <source>
        <dbReference type="ARBA" id="ARBA00012551"/>
    </source>
</evidence>
<dbReference type="CDD" id="cd18808">
    <property type="entry name" value="SF1_C_Upf1"/>
    <property type="match status" value="1"/>
</dbReference>
<keyword evidence="19" id="KW-0234">DNA repair</keyword>
<evidence type="ECO:0000256" key="3">
    <source>
        <dbReference type="ARBA" id="ARBA00007913"/>
    </source>
</evidence>
<evidence type="ECO:0000259" key="26">
    <source>
        <dbReference type="Pfam" id="PF13087"/>
    </source>
</evidence>
<accession>J4GLV2</accession>
<dbReference type="GO" id="GO:0006281">
    <property type="term" value="P:DNA repair"/>
    <property type="evidence" value="ECO:0007669"/>
    <property type="project" value="UniProtKB-KW"/>
</dbReference>
<gene>
    <name evidence="27" type="ORF">FIBRA_01920</name>
</gene>
<dbReference type="GO" id="GO:0016887">
    <property type="term" value="F:ATP hydrolysis activity"/>
    <property type="evidence" value="ECO:0007669"/>
    <property type="project" value="RHEA"/>
</dbReference>
<evidence type="ECO:0000256" key="7">
    <source>
        <dbReference type="ARBA" id="ARBA00022705"/>
    </source>
</evidence>
<dbReference type="Gene3D" id="3.90.320.10">
    <property type="match status" value="1"/>
</dbReference>
<dbReference type="InterPro" id="IPR027417">
    <property type="entry name" value="P-loop_NTPase"/>
</dbReference>
<dbReference type="Proteomes" id="UP000006352">
    <property type="component" value="Unassembled WGS sequence"/>
</dbReference>
<evidence type="ECO:0000256" key="17">
    <source>
        <dbReference type="ARBA" id="ARBA00023014"/>
    </source>
</evidence>
<dbReference type="STRING" id="599839.J4GLV2"/>
<keyword evidence="18" id="KW-0238">DNA-binding</keyword>
<proteinExistence type="inferred from homology"/>
<evidence type="ECO:0000256" key="6">
    <source>
        <dbReference type="ARBA" id="ARBA00022485"/>
    </source>
</evidence>
<reference evidence="27 28" key="1">
    <citation type="journal article" date="2012" name="Appl. Environ. Microbiol.">
        <title>Short-read sequencing for genomic analysis of the brown rot fungus Fibroporia radiculosa.</title>
        <authorList>
            <person name="Tang J.D."/>
            <person name="Perkins A.D."/>
            <person name="Sonstegard T.S."/>
            <person name="Schroeder S.G."/>
            <person name="Burgess S.C."/>
            <person name="Diehl S.V."/>
        </authorList>
    </citation>
    <scope>NUCLEOTIDE SEQUENCE [LARGE SCALE GENOMIC DNA]</scope>
    <source>
        <strain evidence="27 28">TFFH 294</strain>
    </source>
</reference>
<dbReference type="GO" id="GO:0005524">
    <property type="term" value="F:ATP binding"/>
    <property type="evidence" value="ECO:0007669"/>
    <property type="project" value="UniProtKB-KW"/>
</dbReference>
<keyword evidence="8" id="KW-0540">Nuclease</keyword>
<evidence type="ECO:0000256" key="23">
    <source>
        <dbReference type="SAM" id="MobiDB-lite"/>
    </source>
</evidence>
<dbReference type="OrthoDB" id="6513042at2759"/>
<evidence type="ECO:0000256" key="19">
    <source>
        <dbReference type="ARBA" id="ARBA00023204"/>
    </source>
</evidence>
<evidence type="ECO:0000259" key="24">
    <source>
        <dbReference type="Pfam" id="PF08696"/>
    </source>
</evidence>
<feature type="domain" description="DNA2/NAM7 helicase helicase" evidence="25">
    <location>
        <begin position="853"/>
        <end position="918"/>
    </location>
</feature>
<keyword evidence="9" id="KW-0479">Metal-binding</keyword>
<dbReference type="FunFam" id="3.40.50.300:FF:001170">
    <property type="entry name" value="DNA replication helicase Dna2"/>
    <property type="match status" value="1"/>
</dbReference>
<comment type="cofactor">
    <cofactor evidence="1">
        <name>[4Fe-4S] cluster</name>
        <dbReference type="ChEBI" id="CHEBI:49883"/>
    </cofactor>
</comment>
<keyword evidence="11" id="KW-0255">Endonuclease</keyword>
<evidence type="ECO:0000256" key="15">
    <source>
        <dbReference type="ARBA" id="ARBA00022840"/>
    </source>
</evidence>
<dbReference type="InParanoid" id="J4GLV2"/>